<gene>
    <name evidence="1" type="ORF">H9728_01015</name>
</gene>
<dbReference type="AlphaFoldDB" id="A0A9D1Z6Z6"/>
<dbReference type="InterPro" id="IPR036188">
    <property type="entry name" value="FAD/NAD-bd_sf"/>
</dbReference>
<comment type="caution">
    <text evidence="1">The sequence shown here is derived from an EMBL/GenBank/DDBJ whole genome shotgun (WGS) entry which is preliminary data.</text>
</comment>
<evidence type="ECO:0000313" key="1">
    <source>
        <dbReference type="EMBL" id="HIY77602.1"/>
    </source>
</evidence>
<sequence>MMCALRLADAGICDVAILERNDRLGKNCRPRETGRAILQIRIWMQVTTVHPRPKRLRKF</sequence>
<proteinExistence type="predicted"/>
<dbReference type="Proteomes" id="UP000824135">
    <property type="component" value="Unassembled WGS sequence"/>
</dbReference>
<dbReference type="SUPFAM" id="SSF51905">
    <property type="entry name" value="FAD/NAD(P)-binding domain"/>
    <property type="match status" value="1"/>
</dbReference>
<name>A0A9D1Z6Z6_9FIRM</name>
<evidence type="ECO:0000313" key="2">
    <source>
        <dbReference type="Proteomes" id="UP000824135"/>
    </source>
</evidence>
<protein>
    <submittedName>
        <fullName evidence="1">FAD-dependent oxidoreductase</fullName>
    </submittedName>
</protein>
<organism evidence="1 2">
    <name type="scientific">Candidatus Borkfalkia excrementavium</name>
    <dbReference type="NCBI Taxonomy" id="2838505"/>
    <lineage>
        <taxon>Bacteria</taxon>
        <taxon>Bacillati</taxon>
        <taxon>Bacillota</taxon>
        <taxon>Clostridia</taxon>
        <taxon>Christensenellales</taxon>
        <taxon>Christensenellaceae</taxon>
        <taxon>Candidatus Borkfalkia</taxon>
    </lineage>
</organism>
<reference evidence="1" key="1">
    <citation type="journal article" date="2021" name="PeerJ">
        <title>Extensive microbial diversity within the chicken gut microbiome revealed by metagenomics and culture.</title>
        <authorList>
            <person name="Gilroy R."/>
            <person name="Ravi A."/>
            <person name="Getino M."/>
            <person name="Pursley I."/>
            <person name="Horton D.L."/>
            <person name="Alikhan N.F."/>
            <person name="Baker D."/>
            <person name="Gharbi K."/>
            <person name="Hall N."/>
            <person name="Watson M."/>
            <person name="Adriaenssens E.M."/>
            <person name="Foster-Nyarko E."/>
            <person name="Jarju S."/>
            <person name="Secka A."/>
            <person name="Antonio M."/>
            <person name="Oren A."/>
            <person name="Chaudhuri R.R."/>
            <person name="La Ragione R."/>
            <person name="Hildebrand F."/>
            <person name="Pallen M.J."/>
        </authorList>
    </citation>
    <scope>NUCLEOTIDE SEQUENCE</scope>
    <source>
        <strain evidence="1">CHK199-9574</strain>
    </source>
</reference>
<reference evidence="1" key="2">
    <citation type="submission" date="2021-04" db="EMBL/GenBank/DDBJ databases">
        <authorList>
            <person name="Gilroy R."/>
        </authorList>
    </citation>
    <scope>NUCLEOTIDE SEQUENCE</scope>
    <source>
        <strain evidence="1">CHK199-9574</strain>
    </source>
</reference>
<accession>A0A9D1Z6Z6</accession>
<dbReference type="EMBL" id="DXCO01000008">
    <property type="protein sequence ID" value="HIY77602.1"/>
    <property type="molecule type" value="Genomic_DNA"/>
</dbReference>